<dbReference type="Gene3D" id="1.10.287.560">
    <property type="entry name" value="Histidine kinase CheA-like, homodimeric domain"/>
    <property type="match status" value="1"/>
</dbReference>
<dbReference type="Pfam" id="PF02518">
    <property type="entry name" value="HATPase_c"/>
    <property type="match status" value="1"/>
</dbReference>
<dbReference type="SMART" id="SM00260">
    <property type="entry name" value="CheW"/>
    <property type="match status" value="1"/>
</dbReference>
<dbReference type="PRINTS" id="PR00344">
    <property type="entry name" value="BCTRLSENSOR"/>
</dbReference>
<dbReference type="InterPro" id="IPR010808">
    <property type="entry name" value="CheA_P2-bd"/>
</dbReference>
<dbReference type="InterPro" id="IPR051315">
    <property type="entry name" value="Bact_Chemotaxis_CheA"/>
</dbReference>
<dbReference type="InterPro" id="IPR036061">
    <property type="entry name" value="CheW-like_dom_sf"/>
</dbReference>
<dbReference type="Proteomes" id="UP001154312">
    <property type="component" value="Unassembled WGS sequence"/>
</dbReference>
<dbReference type="InterPro" id="IPR037006">
    <property type="entry name" value="CheA-like_homodim_sf"/>
</dbReference>
<evidence type="ECO:0000256" key="7">
    <source>
        <dbReference type="ARBA" id="ARBA00022741"/>
    </source>
</evidence>
<dbReference type="InterPro" id="IPR008207">
    <property type="entry name" value="Sig_transdc_His_kin_Hpt_dom"/>
</dbReference>
<evidence type="ECO:0000256" key="1">
    <source>
        <dbReference type="ARBA" id="ARBA00000085"/>
    </source>
</evidence>
<dbReference type="SUPFAM" id="SSF47226">
    <property type="entry name" value="Histidine-containing phosphotransfer domain, HPT domain"/>
    <property type="match status" value="1"/>
</dbReference>
<evidence type="ECO:0000256" key="6">
    <source>
        <dbReference type="ARBA" id="ARBA00022679"/>
    </source>
</evidence>
<dbReference type="Gene3D" id="3.30.70.1110">
    <property type="entry name" value="Histidine kinase CheA-like, P2 response regulator-binding domain"/>
    <property type="match status" value="1"/>
</dbReference>
<dbReference type="EMBL" id="JAKOAV010000024">
    <property type="protein sequence ID" value="MDF9409130.1"/>
    <property type="molecule type" value="Genomic_DNA"/>
</dbReference>
<feature type="domain" description="HPt" evidence="14">
    <location>
        <begin position="1"/>
        <end position="103"/>
    </location>
</feature>
<keyword evidence="9" id="KW-0067">ATP-binding</keyword>
<dbReference type="InterPro" id="IPR005467">
    <property type="entry name" value="His_kinase_dom"/>
</dbReference>
<dbReference type="InterPro" id="IPR036641">
    <property type="entry name" value="HPT_dom_sf"/>
</dbReference>
<evidence type="ECO:0000259" key="13">
    <source>
        <dbReference type="PROSITE" id="PS50851"/>
    </source>
</evidence>
<dbReference type="CDD" id="cd16916">
    <property type="entry name" value="HATPase_CheA-like"/>
    <property type="match status" value="1"/>
</dbReference>
<dbReference type="PROSITE" id="PS50851">
    <property type="entry name" value="CHEW"/>
    <property type="match status" value="1"/>
</dbReference>
<accession>A0A9X4JUF7</accession>
<keyword evidence="7" id="KW-0547">Nucleotide-binding</keyword>
<gene>
    <name evidence="15" type="ORF">L7E55_12310</name>
</gene>
<evidence type="ECO:0000256" key="4">
    <source>
        <dbReference type="ARBA" id="ARBA00022500"/>
    </source>
</evidence>
<dbReference type="GO" id="GO:0006935">
    <property type="term" value="P:chemotaxis"/>
    <property type="evidence" value="ECO:0007669"/>
    <property type="project" value="UniProtKB-KW"/>
</dbReference>
<dbReference type="EC" id="2.7.13.3" evidence="2"/>
<dbReference type="Gene3D" id="1.20.120.160">
    <property type="entry name" value="HPT domain"/>
    <property type="match status" value="1"/>
</dbReference>
<dbReference type="PROSITE" id="PS50894">
    <property type="entry name" value="HPT"/>
    <property type="match status" value="1"/>
</dbReference>
<feature type="domain" description="Histidine kinase" evidence="12">
    <location>
        <begin position="301"/>
        <end position="544"/>
    </location>
</feature>
<dbReference type="Pfam" id="PF01584">
    <property type="entry name" value="CheW"/>
    <property type="match status" value="1"/>
</dbReference>
<dbReference type="Pfam" id="PF01627">
    <property type="entry name" value="Hpt"/>
    <property type="match status" value="1"/>
</dbReference>
<dbReference type="SUPFAM" id="SSF55052">
    <property type="entry name" value="CheY-binding domain of CheA"/>
    <property type="match status" value="1"/>
</dbReference>
<dbReference type="Pfam" id="PF07194">
    <property type="entry name" value="P2"/>
    <property type="match status" value="1"/>
</dbReference>
<evidence type="ECO:0000256" key="11">
    <source>
        <dbReference type="PROSITE-ProRule" id="PRU00110"/>
    </source>
</evidence>
<proteinExistence type="predicted"/>
<dbReference type="CDD" id="cd00731">
    <property type="entry name" value="CheA_reg"/>
    <property type="match status" value="1"/>
</dbReference>
<evidence type="ECO:0000313" key="15">
    <source>
        <dbReference type="EMBL" id="MDF9409130.1"/>
    </source>
</evidence>
<protein>
    <recommendedName>
        <fullName evidence="3">Chemotaxis protein CheA</fullName>
        <ecNumber evidence="2">2.7.13.3</ecNumber>
    </recommendedName>
</protein>
<evidence type="ECO:0000256" key="3">
    <source>
        <dbReference type="ARBA" id="ARBA00021495"/>
    </source>
</evidence>
<feature type="domain" description="CheW-like" evidence="13">
    <location>
        <begin position="546"/>
        <end position="679"/>
    </location>
</feature>
<evidence type="ECO:0000256" key="9">
    <source>
        <dbReference type="ARBA" id="ARBA00022840"/>
    </source>
</evidence>
<keyword evidence="5 11" id="KW-0597">Phosphoprotein</keyword>
<dbReference type="SMART" id="SM00073">
    <property type="entry name" value="HPT"/>
    <property type="match status" value="1"/>
</dbReference>
<name>A0A9X4JUF7_9FIRM</name>
<dbReference type="InterPro" id="IPR036890">
    <property type="entry name" value="HATPase_C_sf"/>
</dbReference>
<dbReference type="GO" id="GO:0005524">
    <property type="term" value="F:ATP binding"/>
    <property type="evidence" value="ECO:0007669"/>
    <property type="project" value="UniProtKB-KW"/>
</dbReference>
<dbReference type="AlphaFoldDB" id="A0A9X4JUF7"/>
<comment type="catalytic activity">
    <reaction evidence="1">
        <text>ATP + protein L-histidine = ADP + protein N-phospho-L-histidine.</text>
        <dbReference type="EC" id="2.7.13.3"/>
    </reaction>
</comment>
<feature type="modified residue" description="Phosphohistidine" evidence="11">
    <location>
        <position position="46"/>
    </location>
</feature>
<dbReference type="InterPro" id="IPR002545">
    <property type="entry name" value="CheW-lke_dom"/>
</dbReference>
<dbReference type="GO" id="GO:0005737">
    <property type="term" value="C:cytoplasm"/>
    <property type="evidence" value="ECO:0007669"/>
    <property type="project" value="InterPro"/>
</dbReference>
<dbReference type="Pfam" id="PF02895">
    <property type="entry name" value="H-kinase_dim"/>
    <property type="match status" value="1"/>
</dbReference>
<dbReference type="InterPro" id="IPR004358">
    <property type="entry name" value="Sig_transdc_His_kin-like_C"/>
</dbReference>
<dbReference type="InterPro" id="IPR004105">
    <property type="entry name" value="CheA-like_dim"/>
</dbReference>
<evidence type="ECO:0000256" key="10">
    <source>
        <dbReference type="ARBA" id="ARBA00023012"/>
    </source>
</evidence>
<evidence type="ECO:0000256" key="5">
    <source>
        <dbReference type="ARBA" id="ARBA00022553"/>
    </source>
</evidence>
<evidence type="ECO:0000256" key="8">
    <source>
        <dbReference type="ARBA" id="ARBA00022777"/>
    </source>
</evidence>
<dbReference type="PANTHER" id="PTHR43395">
    <property type="entry name" value="SENSOR HISTIDINE KINASE CHEA"/>
    <property type="match status" value="1"/>
</dbReference>
<dbReference type="SMART" id="SM00387">
    <property type="entry name" value="HATPase_c"/>
    <property type="match status" value="1"/>
</dbReference>
<dbReference type="SUPFAM" id="SSF47384">
    <property type="entry name" value="Homodimeric domain of signal transducing histidine kinase"/>
    <property type="match status" value="1"/>
</dbReference>
<keyword evidence="6" id="KW-0808">Transferase</keyword>
<dbReference type="SUPFAM" id="SSF50341">
    <property type="entry name" value="CheW-like"/>
    <property type="match status" value="1"/>
</dbReference>
<dbReference type="Gene3D" id="2.30.30.40">
    <property type="entry name" value="SH3 Domains"/>
    <property type="match status" value="1"/>
</dbReference>
<dbReference type="InterPro" id="IPR003594">
    <property type="entry name" value="HATPase_dom"/>
</dbReference>
<keyword evidence="10" id="KW-0902">Two-component regulatory system</keyword>
<dbReference type="InterPro" id="IPR036097">
    <property type="entry name" value="HisK_dim/P_sf"/>
</dbReference>
<evidence type="ECO:0000259" key="14">
    <source>
        <dbReference type="PROSITE" id="PS50894"/>
    </source>
</evidence>
<evidence type="ECO:0000313" key="16">
    <source>
        <dbReference type="Proteomes" id="UP001154312"/>
    </source>
</evidence>
<reference evidence="15" key="1">
    <citation type="submission" date="2022-02" db="EMBL/GenBank/DDBJ databases">
        <authorList>
            <person name="Leng L."/>
        </authorList>
    </citation>
    <scope>NUCLEOTIDE SEQUENCE</scope>
    <source>
        <strain evidence="15">JI</strain>
    </source>
</reference>
<dbReference type="SUPFAM" id="SSF55874">
    <property type="entry name" value="ATPase domain of HSP90 chaperone/DNA topoisomerase II/histidine kinase"/>
    <property type="match status" value="1"/>
</dbReference>
<evidence type="ECO:0000259" key="12">
    <source>
        <dbReference type="PROSITE" id="PS50109"/>
    </source>
</evidence>
<sequence length="687" mass="75322">MFSDEEISVFLDELEEKIQVLNENILVLEREGGSQEALQEIFRAAHTIKGSSAVMGYDKMASLTHEIENLFDQMRKGLLPVSGPLVDTLFMALDTLQILRDEIIGKDVSVDIEQVVTSLRQFQGAGSAPAPGGKPESGKGVLKQPAAIVEGGLEAVDEDVIREAEMKGFQAFWINVELESSCQMKSVRAFLVFETLQQMGEVIKSQPSADDIQEGNFDAGFRVVLLTGEDPDRIRNLLMTVSEVAKVEVSQIKLAAGQEVREQVAAGARAEKTEQAAKADHEVKTVQTVRVDVQKLDTLMNLVGELVIDRTRLNRFAEIFEGRFGSGSGDMVETMNEISSHLGQVAGDLQEQIMKARMLPVAQVFNRFPRMVRDLAQKLNKEVNFIVEGHETELDRNVIEVIGDPLIHLIRNSLDHGIEGPEERVKLGKPRNGTLKLKASYMENHIIITVQDDGKGMDPARLRAKAVEKGLIDSEVAQRMSDPEALNLIFMPGFSTVTKVSDLSGRGVGMDIVRNHIDQINGIIDLVSAPGVGTTITIKLPLTLAIIRALMVELGNEQFAFPLTNVVETISVKAEEIKKVKHNEVILVRGRVLPLVRLSDIFERESCAEMDRLFVVVLGIGEKKVGVIVDKLLGELEIVIKSLGDYLGKVPCLSGATILGDGQVALIVDVRSLVKEIGVEEAVYAAS</sequence>
<dbReference type="PROSITE" id="PS50109">
    <property type="entry name" value="HIS_KIN"/>
    <property type="match status" value="1"/>
</dbReference>
<comment type="caution">
    <text evidence="15">The sequence shown here is derived from an EMBL/GenBank/DDBJ whole genome shotgun (WGS) entry which is preliminary data.</text>
</comment>
<dbReference type="InterPro" id="IPR037052">
    <property type="entry name" value="CheA-like_P2_sf"/>
</dbReference>
<keyword evidence="8" id="KW-0418">Kinase</keyword>
<dbReference type="CDD" id="cd00088">
    <property type="entry name" value="HPT"/>
    <property type="match status" value="1"/>
</dbReference>
<keyword evidence="16" id="KW-1185">Reference proteome</keyword>
<dbReference type="GO" id="GO:0000155">
    <property type="term" value="F:phosphorelay sensor kinase activity"/>
    <property type="evidence" value="ECO:0007669"/>
    <property type="project" value="InterPro"/>
</dbReference>
<organism evidence="15 16">
    <name type="scientific">Pelotomaculum isophthalicicum JI</name>
    <dbReference type="NCBI Taxonomy" id="947010"/>
    <lineage>
        <taxon>Bacteria</taxon>
        <taxon>Bacillati</taxon>
        <taxon>Bacillota</taxon>
        <taxon>Clostridia</taxon>
        <taxon>Eubacteriales</taxon>
        <taxon>Desulfotomaculaceae</taxon>
        <taxon>Pelotomaculum</taxon>
    </lineage>
</organism>
<dbReference type="FunFam" id="3.30.565.10:FF:000016">
    <property type="entry name" value="Chemotaxis protein CheA, putative"/>
    <property type="match status" value="1"/>
</dbReference>
<keyword evidence="4" id="KW-0145">Chemotaxis</keyword>
<dbReference type="SMART" id="SM01231">
    <property type="entry name" value="H-kinase_dim"/>
    <property type="match status" value="1"/>
</dbReference>
<evidence type="ECO:0000256" key="2">
    <source>
        <dbReference type="ARBA" id="ARBA00012438"/>
    </source>
</evidence>
<dbReference type="InterPro" id="IPR035891">
    <property type="entry name" value="CheY-binding_CheA"/>
</dbReference>
<dbReference type="PANTHER" id="PTHR43395:SF1">
    <property type="entry name" value="CHEMOTAXIS PROTEIN CHEA"/>
    <property type="match status" value="1"/>
</dbReference>
<dbReference type="Gene3D" id="3.30.565.10">
    <property type="entry name" value="Histidine kinase-like ATPase, C-terminal domain"/>
    <property type="match status" value="1"/>
</dbReference>
<dbReference type="RefSeq" id="WP_277444574.1">
    <property type="nucleotide sequence ID" value="NZ_JAKOAV010000024.1"/>
</dbReference>